<dbReference type="InterPro" id="IPR038332">
    <property type="entry name" value="PPE_sf"/>
</dbReference>
<dbReference type="SUPFAM" id="SSF140459">
    <property type="entry name" value="PE/PPE dimer-like"/>
    <property type="match status" value="1"/>
</dbReference>
<reference evidence="3 4" key="1">
    <citation type="submission" date="2019-09" db="EMBL/GenBank/DDBJ databases">
        <title>Report of infection by Mycobacterium simiae a patient suffering from pulmonary tuberculosis.</title>
        <authorList>
            <person name="Mohanty P.S."/>
            <person name="Bansal A.K."/>
            <person name="Singh H."/>
            <person name="Sharma S."/>
            <person name="Patil S.A."/>
            <person name="Upadhaya P."/>
            <person name="Singh P.K."/>
            <person name="Kumar D."/>
            <person name="Kumar S."/>
            <person name="Singh R.K."/>
            <person name="Chaudhary B."/>
        </authorList>
    </citation>
    <scope>NUCLEOTIDE SEQUENCE [LARGE SCALE GENOMIC DNA]</scope>
    <source>
        <strain evidence="3 4">JAL-560-SIM</strain>
    </source>
</reference>
<dbReference type="Gene3D" id="1.10.287.850">
    <property type="entry name" value="HP0062-like domain"/>
    <property type="match status" value="1"/>
</dbReference>
<proteinExistence type="predicted"/>
<protein>
    <submittedName>
        <fullName evidence="3">PE family protein</fullName>
    </submittedName>
</protein>
<dbReference type="RefSeq" id="WP_149656405.1">
    <property type="nucleotide sequence ID" value="NZ_VTZN01000283.1"/>
</dbReference>
<organism evidence="3 4">
    <name type="scientific">Mycobacterium simiae</name>
    <name type="common">Mycobacterium habana</name>
    <dbReference type="NCBI Taxonomy" id="1784"/>
    <lineage>
        <taxon>Bacteria</taxon>
        <taxon>Bacillati</taxon>
        <taxon>Actinomycetota</taxon>
        <taxon>Actinomycetes</taxon>
        <taxon>Mycobacteriales</taxon>
        <taxon>Mycobacteriaceae</taxon>
        <taxon>Mycobacterium</taxon>
        <taxon>Mycobacterium simiae complex</taxon>
    </lineage>
</organism>
<sequence length="148" mass="14244">MSFVIAVPEQLTAAAAVLAGLGSAVRGANAAAAAPTTALAVAAADEVSVAVASLFSSHAQAYQAISVQVAEFHQRFLHMLTGSAAFYASAEAANTSALRAAQRGLLGAVNAPTQALVGRPLIGNGSDGSPGSGATGGDGGLLIGNGGN</sequence>
<evidence type="ECO:0000313" key="4">
    <source>
        <dbReference type="Proteomes" id="UP000324701"/>
    </source>
</evidence>
<dbReference type="Pfam" id="PF00934">
    <property type="entry name" value="PE"/>
    <property type="match status" value="1"/>
</dbReference>
<feature type="domain" description="PE" evidence="2">
    <location>
        <begin position="4"/>
        <end position="94"/>
    </location>
</feature>
<name>A0A5B1B843_MYCSI</name>
<accession>A0A5B1B843</accession>
<dbReference type="EMBL" id="VTZN01000283">
    <property type="protein sequence ID" value="KAA1244688.1"/>
    <property type="molecule type" value="Genomic_DNA"/>
</dbReference>
<dbReference type="AlphaFoldDB" id="A0A5B1B843"/>
<feature type="non-terminal residue" evidence="3">
    <location>
        <position position="148"/>
    </location>
</feature>
<comment type="caution">
    <text evidence="3">The sequence shown here is derived from an EMBL/GenBank/DDBJ whole genome shotgun (WGS) entry which is preliminary data.</text>
</comment>
<feature type="compositionally biased region" description="Gly residues" evidence="1">
    <location>
        <begin position="125"/>
        <end position="148"/>
    </location>
</feature>
<gene>
    <name evidence="3" type="ORF">F0Q45_24770</name>
</gene>
<evidence type="ECO:0000313" key="3">
    <source>
        <dbReference type="EMBL" id="KAA1244688.1"/>
    </source>
</evidence>
<keyword evidence="4" id="KW-1185">Reference proteome</keyword>
<feature type="region of interest" description="Disordered" evidence="1">
    <location>
        <begin position="121"/>
        <end position="148"/>
    </location>
</feature>
<evidence type="ECO:0000259" key="2">
    <source>
        <dbReference type="Pfam" id="PF00934"/>
    </source>
</evidence>
<evidence type="ECO:0000256" key="1">
    <source>
        <dbReference type="SAM" id="MobiDB-lite"/>
    </source>
</evidence>
<dbReference type="InterPro" id="IPR000084">
    <property type="entry name" value="PE-PGRS_N"/>
</dbReference>
<dbReference type="Proteomes" id="UP000324701">
    <property type="component" value="Unassembled WGS sequence"/>
</dbReference>